<sequence length="58" mass="6944">MNPSPIPDYIKDKIRQQANNRCGYCLSLQKYVLGLRLFSTLCDNFCLWNREMLIRQDF</sequence>
<dbReference type="AlphaFoldDB" id="A0A841UUD8"/>
<protein>
    <submittedName>
        <fullName evidence="1">Uncharacterized protein</fullName>
    </submittedName>
</protein>
<dbReference type="EMBL" id="JACEGB010000243">
    <property type="protein sequence ID" value="MBC1191736.1"/>
    <property type="molecule type" value="Genomic_DNA"/>
</dbReference>
<comment type="caution">
    <text evidence="1">The sequence shown here is derived from an EMBL/GenBank/DDBJ whole genome shotgun (WGS) entry which is preliminary data.</text>
</comment>
<gene>
    <name evidence="1" type="ORF">H0902_13280</name>
</gene>
<organism evidence="1 2">
    <name type="scientific">Microcystis aeruginosa BLCC-F108</name>
    <dbReference type="NCBI Taxonomy" id="2755317"/>
    <lineage>
        <taxon>Bacteria</taxon>
        <taxon>Bacillati</taxon>
        <taxon>Cyanobacteriota</taxon>
        <taxon>Cyanophyceae</taxon>
        <taxon>Oscillatoriophycideae</taxon>
        <taxon>Chroococcales</taxon>
        <taxon>Microcystaceae</taxon>
        <taxon>Microcystis</taxon>
    </lineage>
</organism>
<reference evidence="1 2" key="1">
    <citation type="submission" date="2020-07" db="EMBL/GenBank/DDBJ databases">
        <title>Genomes of two Microcystis aeruginosa (Cyanobacteria) strains from Florida (USA) with disparate toxicogenic potential.</title>
        <authorList>
            <person name="Lefler F.W."/>
            <person name="Barbosa M."/>
            <person name="Berthold D.E."/>
            <person name="Laughinghouse H.D. IV."/>
        </authorList>
    </citation>
    <scope>NUCLEOTIDE SEQUENCE [LARGE SCALE GENOMIC DNA]</scope>
    <source>
        <strain evidence="1 2">BLCCF108</strain>
    </source>
</reference>
<name>A0A841UUD8_MICAE</name>
<accession>A0A841UUD8</accession>
<dbReference type="Proteomes" id="UP000551499">
    <property type="component" value="Unassembled WGS sequence"/>
</dbReference>
<dbReference type="RefSeq" id="WP_185237510.1">
    <property type="nucleotide sequence ID" value="NZ_JACEGB010000243.1"/>
</dbReference>
<evidence type="ECO:0000313" key="1">
    <source>
        <dbReference type="EMBL" id="MBC1191736.1"/>
    </source>
</evidence>
<proteinExistence type="predicted"/>
<evidence type="ECO:0000313" key="2">
    <source>
        <dbReference type="Proteomes" id="UP000551499"/>
    </source>
</evidence>